<feature type="compositionally biased region" description="Polar residues" evidence="7">
    <location>
        <begin position="90"/>
        <end position="103"/>
    </location>
</feature>
<evidence type="ECO:0000256" key="6">
    <source>
        <dbReference type="SAM" id="Coils"/>
    </source>
</evidence>
<accession>A0A1F5IRP9</accession>
<dbReference type="InterPro" id="IPR036049">
    <property type="entry name" value="Ribosomal_uL29_sf"/>
</dbReference>
<dbReference type="GO" id="GO:0005840">
    <property type="term" value="C:ribosome"/>
    <property type="evidence" value="ECO:0007669"/>
    <property type="project" value="UniProtKB-KW"/>
</dbReference>
<comment type="caution">
    <text evidence="8">The sequence shown here is derived from an EMBL/GenBank/DDBJ whole genome shotgun (WGS) entry which is preliminary data.</text>
</comment>
<dbReference type="GO" id="GO:1990904">
    <property type="term" value="C:ribonucleoprotein complex"/>
    <property type="evidence" value="ECO:0007669"/>
    <property type="project" value="UniProtKB-KW"/>
</dbReference>
<evidence type="ECO:0000256" key="1">
    <source>
        <dbReference type="ARBA" id="ARBA00009254"/>
    </source>
</evidence>
<dbReference type="NCBIfam" id="TIGR00012">
    <property type="entry name" value="L29"/>
    <property type="match status" value="1"/>
</dbReference>
<dbReference type="InterPro" id="IPR001854">
    <property type="entry name" value="Ribosomal_uL29"/>
</dbReference>
<evidence type="ECO:0000256" key="7">
    <source>
        <dbReference type="SAM" id="MobiDB-lite"/>
    </source>
</evidence>
<sequence length="120" mass="13795">MKKQEYIQIKALDLRELSARAKNLRTEIANLTLDKNMKKLKDLKMVSKKKKELAQVLTVMKQKELLIELEIKVQEDKSNKSVIASEAKQSKSGENINKIATSSDVRRSPRNDKKKRSSKV</sequence>
<dbReference type="EMBL" id="MFCR01000006">
    <property type="protein sequence ID" value="OGE19000.1"/>
    <property type="molecule type" value="Genomic_DNA"/>
</dbReference>
<feature type="coiled-coil region" evidence="6">
    <location>
        <begin position="7"/>
        <end position="34"/>
    </location>
</feature>
<dbReference type="HAMAP" id="MF_00374">
    <property type="entry name" value="Ribosomal_uL29"/>
    <property type="match status" value="1"/>
</dbReference>
<dbReference type="Proteomes" id="UP000176336">
    <property type="component" value="Unassembled WGS sequence"/>
</dbReference>
<dbReference type="SUPFAM" id="SSF46561">
    <property type="entry name" value="Ribosomal protein L29 (L29p)"/>
    <property type="match status" value="1"/>
</dbReference>
<keyword evidence="3 5" id="KW-0687">Ribonucleoprotein</keyword>
<dbReference type="GO" id="GO:0006412">
    <property type="term" value="P:translation"/>
    <property type="evidence" value="ECO:0007669"/>
    <property type="project" value="UniProtKB-UniRule"/>
</dbReference>
<evidence type="ECO:0000256" key="5">
    <source>
        <dbReference type="HAMAP-Rule" id="MF_00374"/>
    </source>
</evidence>
<reference evidence="8 9" key="1">
    <citation type="journal article" date="2016" name="Nat. Commun.">
        <title>Thousands of microbial genomes shed light on interconnected biogeochemical processes in an aquifer system.</title>
        <authorList>
            <person name="Anantharaman K."/>
            <person name="Brown C.T."/>
            <person name="Hug L.A."/>
            <person name="Sharon I."/>
            <person name="Castelle C.J."/>
            <person name="Probst A.J."/>
            <person name="Thomas B.C."/>
            <person name="Singh A."/>
            <person name="Wilkins M.J."/>
            <person name="Karaoz U."/>
            <person name="Brodie E.L."/>
            <person name="Williams K.H."/>
            <person name="Hubbard S.S."/>
            <person name="Banfield J.F."/>
        </authorList>
    </citation>
    <scope>NUCLEOTIDE SEQUENCE [LARGE SCALE GENOMIC DNA]</scope>
</reference>
<dbReference type="GO" id="GO:0003735">
    <property type="term" value="F:structural constituent of ribosome"/>
    <property type="evidence" value="ECO:0007669"/>
    <property type="project" value="InterPro"/>
</dbReference>
<evidence type="ECO:0000313" key="9">
    <source>
        <dbReference type="Proteomes" id="UP000176336"/>
    </source>
</evidence>
<feature type="region of interest" description="Disordered" evidence="7">
    <location>
        <begin position="77"/>
        <end position="120"/>
    </location>
</feature>
<keyword evidence="2 5" id="KW-0689">Ribosomal protein</keyword>
<protein>
    <recommendedName>
        <fullName evidence="4 5">Large ribosomal subunit protein uL29</fullName>
    </recommendedName>
</protein>
<evidence type="ECO:0000256" key="2">
    <source>
        <dbReference type="ARBA" id="ARBA00022980"/>
    </source>
</evidence>
<dbReference type="Pfam" id="PF00831">
    <property type="entry name" value="Ribosomal_L29"/>
    <property type="match status" value="1"/>
</dbReference>
<evidence type="ECO:0000256" key="3">
    <source>
        <dbReference type="ARBA" id="ARBA00023274"/>
    </source>
</evidence>
<dbReference type="AlphaFoldDB" id="A0A1F5IRP9"/>
<proteinExistence type="inferred from homology"/>
<dbReference type="Gene3D" id="1.10.287.310">
    <property type="match status" value="1"/>
</dbReference>
<keyword evidence="6" id="KW-0175">Coiled coil</keyword>
<evidence type="ECO:0000313" key="8">
    <source>
        <dbReference type="EMBL" id="OGE19000.1"/>
    </source>
</evidence>
<name>A0A1F5IRP9_9BACT</name>
<organism evidence="8 9">
    <name type="scientific">Candidatus Daviesbacteria bacterium RIFCSPHIGHO2_01_FULL_41_23</name>
    <dbReference type="NCBI Taxonomy" id="1797764"/>
    <lineage>
        <taxon>Bacteria</taxon>
        <taxon>Candidatus Daviesiibacteriota</taxon>
    </lineage>
</organism>
<gene>
    <name evidence="5" type="primary">rpmC</name>
    <name evidence="8" type="ORF">A2871_01450</name>
</gene>
<evidence type="ECO:0000256" key="4">
    <source>
        <dbReference type="ARBA" id="ARBA00035204"/>
    </source>
</evidence>
<comment type="similarity">
    <text evidence="1 5">Belongs to the universal ribosomal protein uL29 family.</text>
</comment>